<feature type="transmembrane region" description="Helical" evidence="2">
    <location>
        <begin position="75"/>
        <end position="94"/>
    </location>
</feature>
<evidence type="ECO:0000256" key="1">
    <source>
        <dbReference type="SAM" id="MobiDB-lite"/>
    </source>
</evidence>
<evidence type="ECO:0000313" key="4">
    <source>
        <dbReference type="Proteomes" id="UP001161691"/>
    </source>
</evidence>
<comment type="caution">
    <text evidence="3">The sequence shown here is derived from an EMBL/GenBank/DDBJ whole genome shotgun (WGS) entry which is preliminary data.</text>
</comment>
<proteinExistence type="predicted"/>
<dbReference type="EMBL" id="JAGRPV010000001">
    <property type="protein sequence ID" value="MDI4647205.1"/>
    <property type="molecule type" value="Genomic_DNA"/>
</dbReference>
<sequence length="160" mass="17956">MLRQMLILSGLGIAMWALGTLFFMLFGDWVLVAAEDRQFGASLFLLEALTALVILGVALVVRLRLFRMPGSATRFGFIGALIGLLLNTFVLLYRDKVLYDLDQGQYHTFTIWMTLAYALFLLLPAIADRLIRARPAETAHDRDVDDGLNTQDESAAYRPE</sequence>
<organism evidence="3 4">
    <name type="scientific">Cohnella hashimotonis</name>
    <dbReference type="NCBI Taxonomy" id="2826895"/>
    <lineage>
        <taxon>Bacteria</taxon>
        <taxon>Bacillati</taxon>
        <taxon>Bacillota</taxon>
        <taxon>Bacilli</taxon>
        <taxon>Bacillales</taxon>
        <taxon>Paenibacillaceae</taxon>
        <taxon>Cohnella</taxon>
    </lineage>
</organism>
<dbReference type="Proteomes" id="UP001161691">
    <property type="component" value="Unassembled WGS sequence"/>
</dbReference>
<evidence type="ECO:0000313" key="3">
    <source>
        <dbReference type="EMBL" id="MDI4647205.1"/>
    </source>
</evidence>
<name>A0ABT6TK52_9BACL</name>
<accession>A0ABT6TK52</accession>
<keyword evidence="2" id="KW-0472">Membrane</keyword>
<feature type="transmembrane region" description="Helical" evidence="2">
    <location>
        <begin position="7"/>
        <end position="27"/>
    </location>
</feature>
<keyword evidence="4" id="KW-1185">Reference proteome</keyword>
<keyword evidence="2" id="KW-1133">Transmembrane helix</keyword>
<feature type="region of interest" description="Disordered" evidence="1">
    <location>
        <begin position="141"/>
        <end position="160"/>
    </location>
</feature>
<gene>
    <name evidence="3" type="ORF">KB449_19675</name>
</gene>
<reference evidence="3" key="1">
    <citation type="submission" date="2023-04" db="EMBL/GenBank/DDBJ databases">
        <title>Comparative genomic analysis of Cohnella hashimotonis sp. nov., isolated from the International Space Station.</title>
        <authorList>
            <person name="Venkateswaran K."/>
            <person name="Simpson A."/>
        </authorList>
    </citation>
    <scope>NUCLEOTIDE SEQUENCE</scope>
    <source>
        <strain evidence="3">F6_2S_P_1</strain>
    </source>
</reference>
<evidence type="ECO:0000256" key="2">
    <source>
        <dbReference type="SAM" id="Phobius"/>
    </source>
</evidence>
<keyword evidence="2" id="KW-0812">Transmembrane</keyword>
<protein>
    <submittedName>
        <fullName evidence="3">Uncharacterized protein</fullName>
    </submittedName>
</protein>
<feature type="transmembrane region" description="Helical" evidence="2">
    <location>
        <begin position="39"/>
        <end position="63"/>
    </location>
</feature>
<dbReference type="RefSeq" id="WP_282909986.1">
    <property type="nucleotide sequence ID" value="NZ_JAGRPV010000001.1"/>
</dbReference>
<feature type="transmembrane region" description="Helical" evidence="2">
    <location>
        <begin position="106"/>
        <end position="127"/>
    </location>
</feature>